<feature type="region of interest" description="Disordered" evidence="2">
    <location>
        <begin position="30"/>
        <end position="60"/>
    </location>
</feature>
<dbReference type="PANTHER" id="PTHR23200:SF48">
    <property type="entry name" value="METALLO-BETA-LACTAMASE DOMAIN-CONTAINING PROTEIN 1"/>
    <property type="match status" value="1"/>
</dbReference>
<dbReference type="SUPFAM" id="SSF56281">
    <property type="entry name" value="Metallo-hydrolase/oxidoreductase"/>
    <property type="match status" value="1"/>
</dbReference>
<gene>
    <name evidence="3" type="ORF">HGM15179_021022</name>
</gene>
<proteinExistence type="inferred from homology"/>
<reference evidence="3" key="1">
    <citation type="submission" date="2019-04" db="EMBL/GenBank/DDBJ databases">
        <title>Genome assembly of Zosterops borbonicus 15179.</title>
        <authorList>
            <person name="Leroy T."/>
            <person name="Anselmetti Y."/>
            <person name="Tilak M.-K."/>
            <person name="Nabholz B."/>
        </authorList>
    </citation>
    <scope>NUCLEOTIDE SEQUENCE</scope>
    <source>
        <strain evidence="3">HGM_15179</strain>
        <tissue evidence="3">Muscle</tissue>
    </source>
</reference>
<comment type="similarity">
    <text evidence="1">Belongs to the metallo-beta-lactamase superfamily. Glyoxalase II family.</text>
</comment>
<comment type="caution">
    <text evidence="3">The sequence shown here is derived from an EMBL/GenBank/DDBJ whole genome shotgun (WGS) entry which is preliminary data.</text>
</comment>
<evidence type="ECO:0000313" key="4">
    <source>
        <dbReference type="Proteomes" id="UP000796761"/>
    </source>
</evidence>
<dbReference type="EMBL" id="SWJQ01002977">
    <property type="protein sequence ID" value="TRZ06085.1"/>
    <property type="molecule type" value="Genomic_DNA"/>
</dbReference>
<dbReference type="Gene3D" id="3.60.15.10">
    <property type="entry name" value="Ribonuclease Z/Hydroxyacylglutathione hydrolase-like"/>
    <property type="match status" value="1"/>
</dbReference>
<protein>
    <submittedName>
        <fullName evidence="3">Uncharacterized protein</fullName>
    </submittedName>
</protein>
<feature type="region of interest" description="Disordered" evidence="2">
    <location>
        <begin position="72"/>
        <end position="111"/>
    </location>
</feature>
<keyword evidence="4" id="KW-1185">Reference proteome</keyword>
<dbReference type="Proteomes" id="UP000796761">
    <property type="component" value="Unassembled WGS sequence"/>
</dbReference>
<dbReference type="PANTHER" id="PTHR23200">
    <property type="entry name" value="METALLO-BETA-LACTAMASE DOMAIN-CONTAINING PROTEIN 1"/>
    <property type="match status" value="1"/>
</dbReference>
<evidence type="ECO:0000313" key="3">
    <source>
        <dbReference type="EMBL" id="TRZ06085.1"/>
    </source>
</evidence>
<evidence type="ECO:0000256" key="1">
    <source>
        <dbReference type="ARBA" id="ARBA00006759"/>
    </source>
</evidence>
<sequence length="111" mass="12422">VIPTPGHTRAHVSLVASGTSLGTVAVAGDTFERLQDEQRGHDGREEWETLSEDPPGQRRSRHALLGTAQVIVPGHGEPFTVTRDWGQQQDSGHREEEEEEEKEEEKEEEEE</sequence>
<dbReference type="AlphaFoldDB" id="A0A8K1FXB2"/>
<dbReference type="InterPro" id="IPR039344">
    <property type="entry name" value="MBLAC1"/>
</dbReference>
<name>A0A8K1FXB2_9PASS</name>
<dbReference type="InterPro" id="IPR036866">
    <property type="entry name" value="RibonucZ/Hydroxyglut_hydro"/>
</dbReference>
<evidence type="ECO:0000256" key="2">
    <source>
        <dbReference type="SAM" id="MobiDB-lite"/>
    </source>
</evidence>
<accession>A0A8K1FXB2</accession>
<feature type="compositionally biased region" description="Basic and acidic residues" evidence="2">
    <location>
        <begin position="30"/>
        <end position="47"/>
    </location>
</feature>
<dbReference type="OrthoDB" id="10250730at2759"/>
<organism evidence="3 4">
    <name type="scientific">Zosterops borbonicus</name>
    <dbReference type="NCBI Taxonomy" id="364589"/>
    <lineage>
        <taxon>Eukaryota</taxon>
        <taxon>Metazoa</taxon>
        <taxon>Chordata</taxon>
        <taxon>Craniata</taxon>
        <taxon>Vertebrata</taxon>
        <taxon>Euteleostomi</taxon>
        <taxon>Archelosauria</taxon>
        <taxon>Archosauria</taxon>
        <taxon>Dinosauria</taxon>
        <taxon>Saurischia</taxon>
        <taxon>Theropoda</taxon>
        <taxon>Coelurosauria</taxon>
        <taxon>Aves</taxon>
        <taxon>Neognathae</taxon>
        <taxon>Neoaves</taxon>
        <taxon>Telluraves</taxon>
        <taxon>Australaves</taxon>
        <taxon>Passeriformes</taxon>
        <taxon>Sylvioidea</taxon>
        <taxon>Zosteropidae</taxon>
        <taxon>Zosterops</taxon>
    </lineage>
</organism>
<feature type="compositionally biased region" description="Acidic residues" evidence="2">
    <location>
        <begin position="96"/>
        <end position="111"/>
    </location>
</feature>
<feature type="non-terminal residue" evidence="3">
    <location>
        <position position="1"/>
    </location>
</feature>